<protein>
    <recommendedName>
        <fullName evidence="4">Peptidase C1A papain C-terminal domain-containing protein</fullName>
    </recommendedName>
</protein>
<dbReference type="EMBL" id="FNXT01000177">
    <property type="protein sequence ID" value="SZX61804.1"/>
    <property type="molecule type" value="Genomic_DNA"/>
</dbReference>
<keyword evidence="1" id="KW-0732">Signal</keyword>
<dbReference type="AlphaFoldDB" id="A0A383VB19"/>
<feature type="chain" id="PRO_5016797788" description="Peptidase C1A papain C-terminal domain-containing protein" evidence="1">
    <location>
        <begin position="18"/>
        <end position="554"/>
    </location>
</feature>
<name>A0A383VB19_TETOB</name>
<evidence type="ECO:0008006" key="4">
    <source>
        <dbReference type="Google" id="ProtNLM"/>
    </source>
</evidence>
<sequence length="554" mass="60082">MAKSVLLLLAAVWLVWPATHLQRSVTAQGLETSDYLLGAGSAATAAEFETFEDALALLNSGGRGRGGRGGVSNLGGFRGLKDFEQFQAAYYYIGGSPRAYESSNPSQTPVPDGAERGLNYVPQPNDQKLCSTCVGQAVATAAQISLAYALRRPVEQLPVSPLSIYYCAQGGRTCLTGWDIQPALLQLENNPQLLLPKKCFDAANARDTEAELSDWSSTCATAAAGSTKPECKAITKEHPKYKCTYKSLSGFYQIQQAIRRSGAVITRIAMPDDFEVQFNHTKRFTSGLELPPYRFNTSAKVAYAHAAVITGYDNDNFTWMILNSYGRGDAADQTRLRGGVTADGMFKIYMGLAGVGTPEKSYAVLCQPAAGTTDNLHGEESWLQRHRKPVDDDGLPPGIKPEQQCYKYTAVTGDTVADIVDHFDLDIRAFVRKNADVVGELANLTFKWPMTLRAEELASVLRIVTTATEGVAKQAPFFACSYFEASGKEATVECNSVEAAENSACEAKGIVAWFAKESNVTTVDLSHNRLSGGLPVQLAAKWRNIDELLLSNNR</sequence>
<evidence type="ECO:0000256" key="1">
    <source>
        <dbReference type="SAM" id="SignalP"/>
    </source>
</evidence>
<evidence type="ECO:0000313" key="2">
    <source>
        <dbReference type="EMBL" id="SZX61804.1"/>
    </source>
</evidence>
<dbReference type="InterPro" id="IPR038765">
    <property type="entry name" value="Papain-like_cys_pep_sf"/>
</dbReference>
<keyword evidence="3" id="KW-1185">Reference proteome</keyword>
<evidence type="ECO:0000313" key="3">
    <source>
        <dbReference type="Proteomes" id="UP000256970"/>
    </source>
</evidence>
<feature type="signal peptide" evidence="1">
    <location>
        <begin position="1"/>
        <end position="17"/>
    </location>
</feature>
<dbReference type="Proteomes" id="UP000256970">
    <property type="component" value="Unassembled WGS sequence"/>
</dbReference>
<organism evidence="2 3">
    <name type="scientific">Tetradesmus obliquus</name>
    <name type="common">Green alga</name>
    <name type="synonym">Acutodesmus obliquus</name>
    <dbReference type="NCBI Taxonomy" id="3088"/>
    <lineage>
        <taxon>Eukaryota</taxon>
        <taxon>Viridiplantae</taxon>
        <taxon>Chlorophyta</taxon>
        <taxon>core chlorophytes</taxon>
        <taxon>Chlorophyceae</taxon>
        <taxon>CS clade</taxon>
        <taxon>Sphaeropleales</taxon>
        <taxon>Scenedesmaceae</taxon>
        <taxon>Tetradesmus</taxon>
    </lineage>
</organism>
<proteinExistence type="predicted"/>
<gene>
    <name evidence="2" type="ORF">BQ4739_LOCUS2361</name>
</gene>
<dbReference type="SUPFAM" id="SSF54001">
    <property type="entry name" value="Cysteine proteinases"/>
    <property type="match status" value="1"/>
</dbReference>
<accession>A0A383VB19</accession>
<reference evidence="2 3" key="1">
    <citation type="submission" date="2016-10" db="EMBL/GenBank/DDBJ databases">
        <authorList>
            <person name="Cai Z."/>
        </authorList>
    </citation>
    <scope>NUCLEOTIDE SEQUENCE [LARGE SCALE GENOMIC DNA]</scope>
</reference>
<dbReference type="Gene3D" id="3.90.70.10">
    <property type="entry name" value="Cysteine proteinases"/>
    <property type="match status" value="1"/>
</dbReference>